<gene>
    <name evidence="8" type="primary">nuoI</name>
    <name evidence="10" type="ORF">PYK22_02790</name>
</gene>
<feature type="binding site" evidence="8">
    <location>
        <position position="118"/>
    </location>
    <ligand>
        <name>[4Fe-4S] cluster</name>
        <dbReference type="ChEBI" id="CHEBI:49883"/>
        <label>1</label>
    </ligand>
</feature>
<feature type="domain" description="4Fe-4S ferredoxin-type" evidence="9">
    <location>
        <begin position="49"/>
        <end position="81"/>
    </location>
</feature>
<keyword evidence="4" id="KW-0677">Repeat</keyword>
<evidence type="ECO:0000256" key="5">
    <source>
        <dbReference type="ARBA" id="ARBA00022967"/>
    </source>
</evidence>
<dbReference type="EMBL" id="CBXV010000008">
    <property type="protein sequence ID" value="CDM66756.1"/>
    <property type="molecule type" value="Genomic_DNA"/>
</dbReference>
<feature type="binding site" evidence="8">
    <location>
        <position position="111"/>
    </location>
    <ligand>
        <name>[4Fe-4S] cluster</name>
        <dbReference type="ChEBI" id="CHEBI:49883"/>
        <label>2</label>
    </ligand>
</feature>
<feature type="binding site" evidence="8">
    <location>
        <position position="67"/>
    </location>
    <ligand>
        <name>[4Fe-4S] cluster</name>
        <dbReference type="ChEBI" id="CHEBI:49883"/>
        <label>1</label>
    </ligand>
</feature>
<evidence type="ECO:0000256" key="7">
    <source>
        <dbReference type="ARBA" id="ARBA00023014"/>
    </source>
</evidence>
<dbReference type="GO" id="GO:0051539">
    <property type="term" value="F:4 iron, 4 sulfur cluster binding"/>
    <property type="evidence" value="ECO:0007669"/>
    <property type="project" value="UniProtKB-KW"/>
</dbReference>
<feature type="binding site" evidence="8">
    <location>
        <position position="108"/>
    </location>
    <ligand>
        <name>[4Fe-4S] cluster</name>
        <dbReference type="ChEBI" id="CHEBI:49883"/>
        <label>2</label>
    </ligand>
</feature>
<evidence type="ECO:0000256" key="3">
    <source>
        <dbReference type="ARBA" id="ARBA00022723"/>
    </source>
</evidence>
<comment type="subunit">
    <text evidence="8">NDH-1 is composed of 14 different subunits. Subunits NuoA, H, J, K, L, M, N constitute the membrane sector of the complex.</text>
</comment>
<dbReference type="PROSITE" id="PS51379">
    <property type="entry name" value="4FE4S_FER_2"/>
    <property type="match status" value="2"/>
</dbReference>
<keyword evidence="8" id="KW-1003">Cell membrane</keyword>
<dbReference type="GO" id="GO:0005506">
    <property type="term" value="F:iron ion binding"/>
    <property type="evidence" value="ECO:0007669"/>
    <property type="project" value="UniProtKB-UniRule"/>
</dbReference>
<evidence type="ECO:0000313" key="11">
    <source>
        <dbReference type="Proteomes" id="UP000031518"/>
    </source>
</evidence>
<dbReference type="NCBIfam" id="TIGR01971">
    <property type="entry name" value="NuoI"/>
    <property type="match status" value="1"/>
</dbReference>
<dbReference type="Proteomes" id="UP000031518">
    <property type="component" value="Unassembled WGS sequence"/>
</dbReference>
<keyword evidence="8" id="KW-0520">NAD</keyword>
<dbReference type="PANTHER" id="PTHR10849:SF20">
    <property type="entry name" value="NADH DEHYDROGENASE [UBIQUINONE] IRON-SULFUR PROTEIN 8, MITOCHONDRIAL"/>
    <property type="match status" value="1"/>
</dbReference>
<dbReference type="GO" id="GO:0048038">
    <property type="term" value="F:quinone binding"/>
    <property type="evidence" value="ECO:0007669"/>
    <property type="project" value="UniProtKB-KW"/>
</dbReference>
<dbReference type="RefSeq" id="WP_041978192.1">
    <property type="nucleotide sequence ID" value="NZ_CBXV010000008.1"/>
</dbReference>
<dbReference type="InterPro" id="IPR017900">
    <property type="entry name" value="4Fe4S_Fe_S_CS"/>
</dbReference>
<reference evidence="10 11" key="2">
    <citation type="submission" date="2015-01" db="EMBL/GenBank/DDBJ databases">
        <title>Complete genome sequence of Pyrinomonas methylaliphatogenes type strain K22T.</title>
        <authorList>
            <person name="Lee K.C.Y."/>
            <person name="Power J.F."/>
            <person name="Dunfield P.F."/>
            <person name="Morgan X.C."/>
            <person name="Huttenhower C."/>
            <person name="Stott M.B."/>
        </authorList>
    </citation>
    <scope>NUCLEOTIDE SEQUENCE [LARGE SCALE GENOMIC DNA]</scope>
    <source>
        <strain evidence="10 11">K22</strain>
    </source>
</reference>
<evidence type="ECO:0000256" key="4">
    <source>
        <dbReference type="ARBA" id="ARBA00022737"/>
    </source>
</evidence>
<comment type="subcellular location">
    <subcellularLocation>
        <location evidence="8">Cell membrane</location>
        <topology evidence="8">Peripheral membrane protein</topology>
    </subcellularLocation>
</comment>
<evidence type="ECO:0000256" key="2">
    <source>
        <dbReference type="ARBA" id="ARBA00022485"/>
    </source>
</evidence>
<organism evidence="10 11">
    <name type="scientific">Pyrinomonas methylaliphatogenes</name>
    <dbReference type="NCBI Taxonomy" id="454194"/>
    <lineage>
        <taxon>Bacteria</taxon>
        <taxon>Pseudomonadati</taxon>
        <taxon>Acidobacteriota</taxon>
        <taxon>Blastocatellia</taxon>
        <taxon>Blastocatellales</taxon>
        <taxon>Pyrinomonadaceae</taxon>
        <taxon>Pyrinomonas</taxon>
    </lineage>
</organism>
<keyword evidence="7 8" id="KW-0411">Iron-sulfur</keyword>
<keyword evidence="5 8" id="KW-1278">Translocase</keyword>
<dbReference type="GO" id="GO:0050136">
    <property type="term" value="F:NADH dehydrogenase (quinone) (non-electrogenic) activity"/>
    <property type="evidence" value="ECO:0007669"/>
    <property type="project" value="UniProtKB-UniRule"/>
</dbReference>
<keyword evidence="6 8" id="KW-0408">Iron</keyword>
<name>A0A0B6X098_9BACT</name>
<feature type="binding site" evidence="8">
    <location>
        <position position="64"/>
    </location>
    <ligand>
        <name>[4Fe-4S] cluster</name>
        <dbReference type="ChEBI" id="CHEBI:49883"/>
        <label>1</label>
    </ligand>
</feature>
<evidence type="ECO:0000256" key="1">
    <source>
        <dbReference type="ARBA" id="ARBA00010277"/>
    </source>
</evidence>
<dbReference type="OrthoDB" id="9803192at2"/>
<sequence length="173" mass="19633">MSIISDIVESTKAIIKGMSVTFSKIPKEKWTVQYPDEPVTVQPRYRGQHLLHVDENGKEKCVACFLCAAACPSDCIYIVAADDPRPYEERIGVDNRYAAVYNIDYGRCIFCGFCVEACPKDAITHGYNFELSVYNRADLLKTKDDLLITKQKQSPNYRVAWADEDVDSEYKVV</sequence>
<evidence type="ECO:0000256" key="6">
    <source>
        <dbReference type="ARBA" id="ARBA00023004"/>
    </source>
</evidence>
<dbReference type="PROSITE" id="PS00198">
    <property type="entry name" value="4FE4S_FER_1"/>
    <property type="match status" value="1"/>
</dbReference>
<feature type="binding site" evidence="8">
    <location>
        <position position="61"/>
    </location>
    <ligand>
        <name>[4Fe-4S] cluster</name>
        <dbReference type="ChEBI" id="CHEBI:49883"/>
        <label>1</label>
    </ligand>
</feature>
<accession>A0A0B6X098</accession>
<feature type="binding site" evidence="8">
    <location>
        <position position="114"/>
    </location>
    <ligand>
        <name>[4Fe-4S] cluster</name>
        <dbReference type="ChEBI" id="CHEBI:49883"/>
        <label>2</label>
    </ligand>
</feature>
<feature type="binding site" evidence="8">
    <location>
        <position position="71"/>
    </location>
    <ligand>
        <name>[4Fe-4S] cluster</name>
        <dbReference type="ChEBI" id="CHEBI:49883"/>
        <label>2</label>
    </ligand>
</feature>
<protein>
    <recommendedName>
        <fullName evidence="8">NADH-quinone oxidoreductase subunit I</fullName>
        <ecNumber evidence="8">7.1.1.-</ecNumber>
    </recommendedName>
    <alternativeName>
        <fullName evidence="8">NADH dehydrogenase I subunit I</fullName>
    </alternativeName>
    <alternativeName>
        <fullName evidence="8">NDH-1 subunit I</fullName>
    </alternativeName>
</protein>
<comment type="similarity">
    <text evidence="1 8">Belongs to the complex I 23 kDa subunit family.</text>
</comment>
<dbReference type="GO" id="GO:0005886">
    <property type="term" value="C:plasma membrane"/>
    <property type="evidence" value="ECO:0007669"/>
    <property type="project" value="UniProtKB-SubCell"/>
</dbReference>
<dbReference type="HAMAP" id="MF_01351">
    <property type="entry name" value="NDH1_NuoI"/>
    <property type="match status" value="1"/>
</dbReference>
<keyword evidence="11" id="KW-1185">Reference proteome</keyword>
<dbReference type="EC" id="7.1.1.-" evidence="8"/>
<dbReference type="AlphaFoldDB" id="A0A0B6X098"/>
<keyword evidence="8" id="KW-0472">Membrane</keyword>
<evidence type="ECO:0000313" key="10">
    <source>
        <dbReference type="EMBL" id="CDM66756.1"/>
    </source>
</evidence>
<evidence type="ECO:0000259" key="9">
    <source>
        <dbReference type="PROSITE" id="PS51379"/>
    </source>
</evidence>
<comment type="catalytic activity">
    <reaction evidence="8">
        <text>a quinone + NADH + 5 H(+)(in) = a quinol + NAD(+) + 4 H(+)(out)</text>
        <dbReference type="Rhea" id="RHEA:57888"/>
        <dbReference type="ChEBI" id="CHEBI:15378"/>
        <dbReference type="ChEBI" id="CHEBI:24646"/>
        <dbReference type="ChEBI" id="CHEBI:57540"/>
        <dbReference type="ChEBI" id="CHEBI:57945"/>
        <dbReference type="ChEBI" id="CHEBI:132124"/>
    </reaction>
</comment>
<proteinExistence type="inferred from homology"/>
<dbReference type="InterPro" id="IPR010226">
    <property type="entry name" value="NADH_quinone_OxRdtase_chainI"/>
</dbReference>
<dbReference type="SUPFAM" id="SSF54862">
    <property type="entry name" value="4Fe-4S ferredoxins"/>
    <property type="match status" value="1"/>
</dbReference>
<keyword evidence="10" id="KW-0560">Oxidoreductase</keyword>
<dbReference type="InterPro" id="IPR017896">
    <property type="entry name" value="4Fe4S_Fe-S-bd"/>
</dbReference>
<keyword evidence="8" id="KW-0874">Quinone</keyword>
<dbReference type="Pfam" id="PF12838">
    <property type="entry name" value="Fer4_7"/>
    <property type="match status" value="1"/>
</dbReference>
<dbReference type="PANTHER" id="PTHR10849">
    <property type="entry name" value="NADH DEHYDROGENASE UBIQUINONE IRON-SULFUR PROTEIN 8, MITOCHONDRIAL"/>
    <property type="match status" value="1"/>
</dbReference>
<reference evidence="10 11" key="1">
    <citation type="submission" date="2013-12" db="EMBL/GenBank/DDBJ databases">
        <authorList>
            <person name="Stott M."/>
        </authorList>
    </citation>
    <scope>NUCLEOTIDE SEQUENCE [LARGE SCALE GENOMIC DNA]</scope>
    <source>
        <strain evidence="10 11">K22</strain>
    </source>
</reference>
<feature type="domain" description="4Fe-4S ferredoxin-type" evidence="9">
    <location>
        <begin position="99"/>
        <end position="128"/>
    </location>
</feature>
<keyword evidence="3 8" id="KW-0479">Metal-binding</keyword>
<dbReference type="GO" id="GO:0009060">
    <property type="term" value="P:aerobic respiration"/>
    <property type="evidence" value="ECO:0007669"/>
    <property type="project" value="TreeGrafter"/>
</dbReference>
<keyword evidence="2 8" id="KW-0004">4Fe-4S</keyword>
<comment type="cofactor">
    <cofactor evidence="8">
        <name>[4Fe-4S] cluster</name>
        <dbReference type="ChEBI" id="CHEBI:49883"/>
    </cofactor>
    <text evidence="8">Binds 2 [4Fe-4S] clusters per subunit.</text>
</comment>
<keyword evidence="8" id="KW-0830">Ubiquinone</keyword>
<dbReference type="STRING" id="454194.PYK22_02790"/>
<evidence type="ECO:0000256" key="8">
    <source>
        <dbReference type="HAMAP-Rule" id="MF_01351"/>
    </source>
</evidence>
<comment type="function">
    <text evidence="8">NDH-1 shuttles electrons from NADH, via FMN and iron-sulfur (Fe-S) centers, to quinones in the respiratory chain. The immediate electron acceptor for the enzyme in this species is believed to be ubiquinone. Couples the redox reaction to proton translocation (for every two electrons transferred, four hydrogen ions are translocated across the cytoplasmic membrane), and thus conserves the redox energy in a proton gradient.</text>
</comment>
<dbReference type="Gene3D" id="3.30.70.3270">
    <property type="match status" value="1"/>
</dbReference>